<evidence type="ECO:0000313" key="21">
    <source>
        <dbReference type="EMBL" id="PRP85316.1"/>
    </source>
</evidence>
<proteinExistence type="inferred from homology"/>
<dbReference type="Pfam" id="PF00128">
    <property type="entry name" value="Alpha-amylase"/>
    <property type="match status" value="1"/>
</dbReference>
<dbReference type="PANTHER" id="PTHR43002">
    <property type="entry name" value="GLYCOGEN DEBRANCHING ENZYME"/>
    <property type="match status" value="1"/>
</dbReference>
<keyword evidence="7" id="KW-0813">Transport</keyword>
<dbReference type="GO" id="GO:0004134">
    <property type="term" value="F:4-alpha-glucanotransferase activity"/>
    <property type="evidence" value="ECO:0007669"/>
    <property type="project" value="UniProtKB-EC"/>
</dbReference>
<sequence length="1909" mass="217649">MVKHPSPTPTEAQESEAQDKQYNMRVVIPLIFVSMAGWMFGADTGTIGGLLNMEDYARRFGVEREDGTYHFTAERQGLVVGMVNIGTLFGCLLSAYPAERFGRRKSIMGWCLVYFIGLALQLSAVDSWVHVMIARIVTGLSIGALSVIAPSYQSELAPKSIRGTIVTTFQLFVTLGILVGYLINYGTQKWHNEASWRVPIAINFSYGILLACGMIFLPESPSRLYKLKDEEGCKKVLAKVRGVTPDDRFVLRDFEEIKEAVAKEVEGGPSAWGDIFKKDVRYRTFLGIAVMSFQQLAGANFFFYFGTNIFTEVNIAENFVAQIILGAVNFGTTFGGLYILERFGRRWPLILGSLWMFGCFMVFASVGHFKVAASPDPSSERTSGLILIVFACLYIAGFATTWAPAAYVIVGESFPLRVRAKCAAIATAANYFWNFLISFFTGYITDAIDYKYGYVFAACCLCGGLLIFFFAMETKGLSLEEINEMYHSGVKPWKSGNWKEKRASKEKGALHELVTHRDSSSKDPNRQTEPEAESESQVRQLCLVFSSEVSHPTARKVDYIMDTEKLNRHQMSKAQRLINHETLEQTEARLLQTPGQEAWKKIGVKHHYGVCVPLFGLKSNKSSGVGEYLDLLPLVDFCNSIGFDVIQLLPLNDTNMDNSPFSPMSAFTLHPCYISLTSLPHYSESTPEMKGLIADLQEMNGNERVDWKKVRELKIQWLKLYFALPHTLDLLQSADFKSFIGNNSYWIEGHALFSHFKGMNQYKHWEDWPETALLDKERDEGKLKSISETPTYKKFLEQYKQEILFFQLNQFFCFQQLSKVKEYALSKGVYLKGDIPFLCSKDSADVWFHRNLFQTSASAGAPPDLMSKDGQDWGLPLYNWPEMEKENYKWWRERCRTASNFFSLYRVDHIVGFFRVWGVPKGKKPSEGGYQPSDKTQWIPQGEKVLRILLESTDMLPIGEDLGTVPTDVRLCLQRLGICGTKVMRWERAWERKEEGQPFINIKNYNADSMTTVSTHDCETLPLWWIQRVDEAKAFCRYKHWSYKVEENKPPFTVDPKTPNAKLIGKSIPPSALEDILRDAHNSASLFHINLLSEYLALFPPTTENPKGLVYWNPLLERINMPGTVADTNWSYRMLPTLEEVNEHPDLKAAIARTRTEATAVVSQRQEKNVRQYVREPRRLPDKLRVFPGRPYPLGASWDGAGVNFAVFSEHGTHATLCLFDSTTATKETHQIEMPEYDDFVFHCYLPDLRPGQLYGFRMDGPWEPFNGHRFNPHKVLLDPYAKAIGRDVTWDDSMFPYSIENEGYDKDLVRNEDDNAAFCPLGAVIDSAFTWGNDHPPNIPWHQTVIYEAHVRALTNQMPDIPEHVRGTYSALCFEPVIRHLKKMGVTAIELLPIHHHVDEKFLLDKGLKNYWGYNTLAFFAPDIRYTSSSDVLGAVNEFKTMVRVLHSHGIEVILDVVYNHTAEGNHYGPVFNFKGFDNTAYYKTVEGDERFYFDYTGCGNSLNVRHPRVLQLIMDSLRYWIQEMHVDGFRFDLASTLARTFYEVDKLGAFFDIIHQDPVISKVKLIAEPWDLGDGGYQVGNFPVLWTEWNGRFRDDVRGFWNGKGTSLAELATRITGSSDLYSIDSGRSAVASINFVTCHDGFNLRDLVTYNEKHNEANGENNCDGNNENASWNHGVEGETDDEGIKEFRWRQRANMMATLFLSLGVPMLLGGDELSMTQGGNNNTYCQDNELTHYNWETVHKDSDNTDFMDFVEKMINIRHSQNVLQRRRHFQGRSRKGARDITWYLPDGREPHADDWHNPGQQCLGYIMDGQAINEVSERGTRIIGDTLLILINGSFNDVDFKVPSHSSRMPWSLILSTDRSLSKDNKMGHLWQSGDLFHMKDHSVSILQLYNPRSRIAKANPQR</sequence>
<comment type="similarity">
    <text evidence="5">Belongs to the major facilitator superfamily. Sugar transporter (TC 2.A.1.1) family.</text>
</comment>
<feature type="transmembrane region" description="Helical" evidence="19">
    <location>
        <begin position="285"/>
        <end position="307"/>
    </location>
</feature>
<dbReference type="PROSITE" id="PS00217">
    <property type="entry name" value="SUGAR_TRANSPORT_2"/>
    <property type="match status" value="1"/>
</dbReference>
<evidence type="ECO:0000259" key="20">
    <source>
        <dbReference type="PROSITE" id="PS50850"/>
    </source>
</evidence>
<dbReference type="InterPro" id="IPR020846">
    <property type="entry name" value="MFS_dom"/>
</dbReference>
<dbReference type="Gene3D" id="2.60.40.1180">
    <property type="entry name" value="Golgi alpha-mannosidase II"/>
    <property type="match status" value="1"/>
</dbReference>
<evidence type="ECO:0000256" key="14">
    <source>
        <dbReference type="ARBA" id="ARBA00023277"/>
    </source>
</evidence>
<dbReference type="SUPFAM" id="SSF51011">
    <property type="entry name" value="Glycosyl hydrolase domain"/>
    <property type="match status" value="1"/>
</dbReference>
<dbReference type="SUPFAM" id="SSF81296">
    <property type="entry name" value="E set domains"/>
    <property type="match status" value="1"/>
</dbReference>
<dbReference type="Pfam" id="PF02922">
    <property type="entry name" value="CBM_48"/>
    <property type="match status" value="1"/>
</dbReference>
<evidence type="ECO:0000256" key="8">
    <source>
        <dbReference type="ARBA" id="ARBA00022676"/>
    </source>
</evidence>
<dbReference type="SUPFAM" id="SSF51445">
    <property type="entry name" value="(Trans)glycosidases"/>
    <property type="match status" value="2"/>
</dbReference>
<evidence type="ECO:0000256" key="11">
    <source>
        <dbReference type="ARBA" id="ARBA00022801"/>
    </source>
</evidence>
<dbReference type="GO" id="GO:0016020">
    <property type="term" value="C:membrane"/>
    <property type="evidence" value="ECO:0007669"/>
    <property type="project" value="UniProtKB-SubCell"/>
</dbReference>
<feature type="transmembrane region" description="Helical" evidence="19">
    <location>
        <begin position="107"/>
        <end position="125"/>
    </location>
</feature>
<evidence type="ECO:0000256" key="7">
    <source>
        <dbReference type="ARBA" id="ARBA00022448"/>
    </source>
</evidence>
<feature type="compositionally biased region" description="Low complexity" evidence="18">
    <location>
        <begin position="1661"/>
        <end position="1673"/>
    </location>
</feature>
<dbReference type="SMART" id="SM00642">
    <property type="entry name" value="Aamy"/>
    <property type="match status" value="1"/>
</dbReference>
<feature type="domain" description="Major facilitator superfamily (MFS) profile" evidence="20">
    <location>
        <begin position="29"/>
        <end position="475"/>
    </location>
</feature>
<dbReference type="NCBIfam" id="TIGR02100">
    <property type="entry name" value="glgX_debranch"/>
    <property type="match status" value="1"/>
</dbReference>
<dbReference type="InterPro" id="IPR013783">
    <property type="entry name" value="Ig-like_fold"/>
</dbReference>
<dbReference type="Gene3D" id="2.60.40.10">
    <property type="entry name" value="Immunoglobulins"/>
    <property type="match status" value="1"/>
</dbReference>
<feature type="transmembrane region" description="Helical" evidence="19">
    <location>
        <begin position="319"/>
        <end position="340"/>
    </location>
</feature>
<dbReference type="InterPro" id="IPR005829">
    <property type="entry name" value="Sugar_transporter_CS"/>
</dbReference>
<dbReference type="InterPro" id="IPR036259">
    <property type="entry name" value="MFS_trans_sf"/>
</dbReference>
<dbReference type="InterPro" id="IPR003663">
    <property type="entry name" value="Sugar/inositol_transpt"/>
</dbReference>
<comment type="similarity">
    <text evidence="4">Belongs to the glycosyl hydrolase 13 family.</text>
</comment>
<reference evidence="21 22" key="1">
    <citation type="journal article" date="2018" name="Genome Biol. Evol.">
        <title>Multiple Roots of Fruiting Body Formation in Amoebozoa.</title>
        <authorList>
            <person name="Hillmann F."/>
            <person name="Forbes G."/>
            <person name="Novohradska S."/>
            <person name="Ferling I."/>
            <person name="Riege K."/>
            <person name="Groth M."/>
            <person name="Westermann M."/>
            <person name="Marz M."/>
            <person name="Spaller T."/>
            <person name="Winckler T."/>
            <person name="Schaap P."/>
            <person name="Glockner G."/>
        </authorList>
    </citation>
    <scope>NUCLEOTIDE SEQUENCE [LARGE SCALE GENOMIC DNA]</scope>
    <source>
        <strain evidence="21 22">Jena</strain>
    </source>
</reference>
<dbReference type="CDD" id="cd11326">
    <property type="entry name" value="AmyAc_Glg_debranch"/>
    <property type="match status" value="1"/>
</dbReference>
<dbReference type="GO" id="GO:0005980">
    <property type="term" value="P:glycogen catabolic process"/>
    <property type="evidence" value="ECO:0007669"/>
    <property type="project" value="InterPro"/>
</dbReference>
<dbReference type="FunFam" id="1.20.1250.20:FF:000044">
    <property type="entry name" value="Hexose transporter Hxt3p"/>
    <property type="match status" value="1"/>
</dbReference>
<evidence type="ECO:0000256" key="10">
    <source>
        <dbReference type="ARBA" id="ARBA00022692"/>
    </source>
</evidence>
<feature type="region of interest" description="Disordered" evidence="18">
    <location>
        <begin position="509"/>
        <end position="538"/>
    </location>
</feature>
<feature type="transmembrane region" description="Helical" evidence="19">
    <location>
        <begin position="22"/>
        <end position="41"/>
    </location>
</feature>
<feature type="transmembrane region" description="Helical" evidence="19">
    <location>
        <begin position="131"/>
        <end position="152"/>
    </location>
</feature>
<dbReference type="GO" id="GO:0004135">
    <property type="term" value="F:amylo-alpha-1,6-glucosidase activity"/>
    <property type="evidence" value="ECO:0007669"/>
    <property type="project" value="InterPro"/>
</dbReference>
<evidence type="ECO:0000256" key="17">
    <source>
        <dbReference type="ARBA" id="ARBA00031501"/>
    </source>
</evidence>
<feature type="transmembrane region" description="Helical" evidence="19">
    <location>
        <begin position="164"/>
        <end position="184"/>
    </location>
</feature>
<evidence type="ECO:0000313" key="22">
    <source>
        <dbReference type="Proteomes" id="UP000241769"/>
    </source>
</evidence>
<feature type="transmembrane region" description="Helical" evidence="19">
    <location>
        <begin position="422"/>
        <end position="440"/>
    </location>
</feature>
<dbReference type="OrthoDB" id="6612291at2759"/>
<dbReference type="Pfam" id="PF00083">
    <property type="entry name" value="Sugar_tr"/>
    <property type="match status" value="1"/>
</dbReference>
<gene>
    <name evidence="21" type="ORF">PROFUN_06918</name>
</gene>
<evidence type="ECO:0000256" key="18">
    <source>
        <dbReference type="SAM" id="MobiDB-lite"/>
    </source>
</evidence>
<dbReference type="Proteomes" id="UP000241769">
    <property type="component" value="Unassembled WGS sequence"/>
</dbReference>
<dbReference type="InterPro" id="IPR013780">
    <property type="entry name" value="Glyco_hydro_b"/>
</dbReference>
<evidence type="ECO:0000256" key="5">
    <source>
        <dbReference type="ARBA" id="ARBA00010992"/>
    </source>
</evidence>
<keyword evidence="11" id="KW-0378">Hydrolase</keyword>
<dbReference type="GO" id="GO:0022857">
    <property type="term" value="F:transmembrane transporter activity"/>
    <property type="evidence" value="ECO:0007669"/>
    <property type="project" value="InterPro"/>
</dbReference>
<evidence type="ECO:0000256" key="13">
    <source>
        <dbReference type="ARBA" id="ARBA00023136"/>
    </source>
</evidence>
<keyword evidence="22" id="KW-1185">Reference proteome</keyword>
<dbReference type="Pfam" id="PF02446">
    <property type="entry name" value="Glyco_hydro_77"/>
    <property type="match status" value="1"/>
</dbReference>
<dbReference type="InterPro" id="IPR004193">
    <property type="entry name" value="Glyco_hydro_13_N"/>
</dbReference>
<evidence type="ECO:0000256" key="1">
    <source>
        <dbReference type="ARBA" id="ARBA00000439"/>
    </source>
</evidence>
<protein>
    <recommendedName>
        <fullName evidence="6">4-alpha-glucanotransferase</fullName>
        <ecNumber evidence="6">2.4.1.25</ecNumber>
    </recommendedName>
    <alternativeName>
        <fullName evidence="16">Amylomaltase</fullName>
    </alternativeName>
    <alternativeName>
        <fullName evidence="17">Disproportionating enzyme</fullName>
    </alternativeName>
</protein>
<dbReference type="InterPro" id="IPR014756">
    <property type="entry name" value="Ig_E-set"/>
</dbReference>
<evidence type="ECO:0000256" key="3">
    <source>
        <dbReference type="ARBA" id="ARBA00005684"/>
    </source>
</evidence>
<evidence type="ECO:0000256" key="12">
    <source>
        <dbReference type="ARBA" id="ARBA00022989"/>
    </source>
</evidence>
<dbReference type="NCBIfam" id="NF011081">
    <property type="entry name" value="PRK14508.1-4"/>
    <property type="match status" value="1"/>
</dbReference>
<dbReference type="CDD" id="cd17356">
    <property type="entry name" value="MFS_HXT"/>
    <property type="match status" value="1"/>
</dbReference>
<evidence type="ECO:0000256" key="9">
    <source>
        <dbReference type="ARBA" id="ARBA00022679"/>
    </source>
</evidence>
<dbReference type="NCBIfam" id="TIGR00879">
    <property type="entry name" value="SP"/>
    <property type="match status" value="1"/>
</dbReference>
<dbReference type="SUPFAM" id="SSF103473">
    <property type="entry name" value="MFS general substrate transporter"/>
    <property type="match status" value="1"/>
</dbReference>
<dbReference type="InterPro" id="IPR006047">
    <property type="entry name" value="GH13_cat_dom"/>
</dbReference>
<dbReference type="STRING" id="1890364.A0A2P6NMZ9"/>
<name>A0A2P6NMZ9_9EUKA</name>
<keyword evidence="9" id="KW-0808">Transferase</keyword>
<feature type="transmembrane region" description="Helical" evidence="19">
    <location>
        <begin position="77"/>
        <end position="95"/>
    </location>
</feature>
<organism evidence="21 22">
    <name type="scientific">Planoprotostelium fungivorum</name>
    <dbReference type="NCBI Taxonomy" id="1890364"/>
    <lineage>
        <taxon>Eukaryota</taxon>
        <taxon>Amoebozoa</taxon>
        <taxon>Evosea</taxon>
        <taxon>Variosea</taxon>
        <taxon>Cavosteliida</taxon>
        <taxon>Cavosteliaceae</taxon>
        <taxon>Planoprotostelium</taxon>
    </lineage>
</organism>
<dbReference type="PROSITE" id="PS50850">
    <property type="entry name" value="MFS"/>
    <property type="match status" value="1"/>
</dbReference>
<comment type="catalytic activity">
    <reaction evidence="1">
        <text>Transfers a segment of a (1-&gt;4)-alpha-D-glucan to a new position in an acceptor, which may be glucose or a (1-&gt;4)-alpha-D-glucan.</text>
        <dbReference type="EC" id="2.4.1.25"/>
    </reaction>
</comment>
<evidence type="ECO:0000256" key="16">
    <source>
        <dbReference type="ARBA" id="ARBA00031423"/>
    </source>
</evidence>
<evidence type="ECO:0000256" key="6">
    <source>
        <dbReference type="ARBA" id="ARBA00012560"/>
    </source>
</evidence>
<dbReference type="InParanoid" id="A0A2P6NMZ9"/>
<feature type="transmembrane region" description="Helical" evidence="19">
    <location>
        <begin position="386"/>
        <end position="410"/>
    </location>
</feature>
<feature type="region of interest" description="Disordered" evidence="18">
    <location>
        <begin position="1661"/>
        <end position="1682"/>
    </location>
</feature>
<dbReference type="InterPro" id="IPR003385">
    <property type="entry name" value="Glyco_hydro_77"/>
</dbReference>
<keyword evidence="15" id="KW-0326">Glycosidase</keyword>
<feature type="transmembrane region" description="Helical" evidence="19">
    <location>
        <begin position="347"/>
        <end position="366"/>
    </location>
</feature>
<feature type="compositionally biased region" description="Basic and acidic residues" evidence="18">
    <location>
        <begin position="509"/>
        <end position="529"/>
    </location>
</feature>
<keyword evidence="14" id="KW-0119">Carbohydrate metabolism</keyword>
<evidence type="ECO:0000256" key="15">
    <source>
        <dbReference type="ARBA" id="ARBA00023295"/>
    </source>
</evidence>
<dbReference type="CDD" id="cd02856">
    <property type="entry name" value="E_set_GDE_Isoamylase_N"/>
    <property type="match status" value="1"/>
</dbReference>
<comment type="similarity">
    <text evidence="3">Belongs to the disproportionating enzyme family.</text>
</comment>
<keyword evidence="8" id="KW-0328">Glycosyltransferase</keyword>
<dbReference type="PROSITE" id="PS00216">
    <property type="entry name" value="SUGAR_TRANSPORT_1"/>
    <property type="match status" value="2"/>
</dbReference>
<comment type="caution">
    <text evidence="21">The sequence shown here is derived from an EMBL/GenBank/DDBJ whole genome shotgun (WGS) entry which is preliminary data.</text>
</comment>
<feature type="transmembrane region" description="Helical" evidence="19">
    <location>
        <begin position="196"/>
        <end position="217"/>
    </location>
</feature>
<evidence type="ECO:0000256" key="2">
    <source>
        <dbReference type="ARBA" id="ARBA00004141"/>
    </source>
</evidence>
<dbReference type="InterPro" id="IPR005828">
    <property type="entry name" value="MFS_sugar_transport-like"/>
</dbReference>
<dbReference type="InterPro" id="IPR011837">
    <property type="entry name" value="Glycogen_debranch_GlgX"/>
</dbReference>
<dbReference type="EC" id="2.4.1.25" evidence="6"/>
<keyword evidence="13 19" id="KW-0472">Membrane</keyword>
<dbReference type="PRINTS" id="PR00171">
    <property type="entry name" value="SUGRTRNSPORT"/>
</dbReference>
<feature type="transmembrane region" description="Helical" evidence="19">
    <location>
        <begin position="452"/>
        <end position="472"/>
    </location>
</feature>
<keyword evidence="10 19" id="KW-0812">Transmembrane</keyword>
<accession>A0A2P6NMZ9</accession>
<evidence type="ECO:0000256" key="19">
    <source>
        <dbReference type="SAM" id="Phobius"/>
    </source>
</evidence>
<keyword evidence="12 19" id="KW-1133">Transmembrane helix</keyword>
<evidence type="ECO:0000256" key="4">
    <source>
        <dbReference type="ARBA" id="ARBA00008061"/>
    </source>
</evidence>
<comment type="subcellular location">
    <subcellularLocation>
        <location evidence="2">Membrane</location>
        <topology evidence="2">Multi-pass membrane protein</topology>
    </subcellularLocation>
</comment>
<dbReference type="Gene3D" id="1.20.1250.20">
    <property type="entry name" value="MFS general substrate transporter like domains"/>
    <property type="match status" value="1"/>
</dbReference>
<dbReference type="Gene3D" id="3.20.20.80">
    <property type="entry name" value="Glycosidases"/>
    <property type="match status" value="2"/>
</dbReference>
<dbReference type="NCBIfam" id="TIGR00217">
    <property type="entry name" value="malQ"/>
    <property type="match status" value="1"/>
</dbReference>
<dbReference type="InterPro" id="IPR017853">
    <property type="entry name" value="GH"/>
</dbReference>
<dbReference type="EMBL" id="MDYQ01000047">
    <property type="protein sequence ID" value="PRP85316.1"/>
    <property type="molecule type" value="Genomic_DNA"/>
</dbReference>
<dbReference type="InterPro" id="IPR044505">
    <property type="entry name" value="GlgX_Isoamylase_N_E_set"/>
</dbReference>